<dbReference type="AlphaFoldDB" id="A0A381ZFC6"/>
<evidence type="ECO:0000313" key="2">
    <source>
        <dbReference type="EMBL" id="SVA87976.1"/>
    </source>
</evidence>
<protein>
    <recommendedName>
        <fullName evidence="1">Adenosine deaminase domain-containing protein</fullName>
    </recommendedName>
</protein>
<proteinExistence type="predicted"/>
<feature type="domain" description="Adenosine deaminase" evidence="1">
    <location>
        <begin position="1"/>
        <end position="58"/>
    </location>
</feature>
<gene>
    <name evidence="2" type="ORF">METZ01_LOCUS140830</name>
</gene>
<reference evidence="2" key="1">
    <citation type="submission" date="2018-05" db="EMBL/GenBank/DDBJ databases">
        <authorList>
            <person name="Lanie J.A."/>
            <person name="Ng W.-L."/>
            <person name="Kazmierczak K.M."/>
            <person name="Andrzejewski T.M."/>
            <person name="Davidsen T.M."/>
            <person name="Wayne K.J."/>
            <person name="Tettelin H."/>
            <person name="Glass J.I."/>
            <person name="Rusch D."/>
            <person name="Podicherti R."/>
            <person name="Tsui H.-C.T."/>
            <person name="Winkler M.E."/>
        </authorList>
    </citation>
    <scope>NUCLEOTIDE SEQUENCE</scope>
</reference>
<dbReference type="GO" id="GO:0019239">
    <property type="term" value="F:deaminase activity"/>
    <property type="evidence" value="ECO:0007669"/>
    <property type="project" value="InterPro"/>
</dbReference>
<evidence type="ECO:0000259" key="1">
    <source>
        <dbReference type="Pfam" id="PF00962"/>
    </source>
</evidence>
<dbReference type="EMBL" id="UINC01021112">
    <property type="protein sequence ID" value="SVA87976.1"/>
    <property type="molecule type" value="Genomic_DNA"/>
</dbReference>
<organism evidence="2">
    <name type="scientific">marine metagenome</name>
    <dbReference type="NCBI Taxonomy" id="408172"/>
    <lineage>
        <taxon>unclassified sequences</taxon>
        <taxon>metagenomes</taxon>
        <taxon>ecological metagenomes</taxon>
    </lineage>
</organism>
<dbReference type="Pfam" id="PF00962">
    <property type="entry name" value="A_deaminase"/>
    <property type="match status" value="1"/>
</dbReference>
<sequence>VNTDNRLMSGVSMSSEFKALRDAFGWGLDDFRWLTINGMKSAFAPFDERLALIEDVIKPGYAELAGTAV</sequence>
<dbReference type="InterPro" id="IPR001365">
    <property type="entry name" value="A_deaminase_dom"/>
</dbReference>
<name>A0A381ZFC6_9ZZZZ</name>
<feature type="non-terminal residue" evidence="2">
    <location>
        <position position="1"/>
    </location>
</feature>
<dbReference type="SUPFAM" id="SSF51556">
    <property type="entry name" value="Metallo-dependent hydrolases"/>
    <property type="match status" value="1"/>
</dbReference>
<dbReference type="Gene3D" id="3.20.20.140">
    <property type="entry name" value="Metal-dependent hydrolases"/>
    <property type="match status" value="1"/>
</dbReference>
<accession>A0A381ZFC6</accession>
<dbReference type="InterPro" id="IPR032466">
    <property type="entry name" value="Metal_Hydrolase"/>
</dbReference>